<organism evidence="9 10">
    <name type="scientific">Parvularcula dongshanensis</name>
    <dbReference type="NCBI Taxonomy" id="1173995"/>
    <lineage>
        <taxon>Bacteria</taxon>
        <taxon>Pseudomonadati</taxon>
        <taxon>Pseudomonadota</taxon>
        <taxon>Alphaproteobacteria</taxon>
        <taxon>Parvularculales</taxon>
        <taxon>Parvularculaceae</taxon>
        <taxon>Parvularcula</taxon>
    </lineage>
</organism>
<dbReference type="InterPro" id="IPR000531">
    <property type="entry name" value="Beta-barrel_TonB"/>
</dbReference>
<feature type="signal peptide" evidence="6">
    <location>
        <begin position="1"/>
        <end position="34"/>
    </location>
</feature>
<dbReference type="Proteomes" id="UP000563524">
    <property type="component" value="Unassembled WGS sequence"/>
</dbReference>
<dbReference type="PANTHER" id="PTHR40980">
    <property type="entry name" value="PLUG DOMAIN-CONTAINING PROTEIN"/>
    <property type="match status" value="1"/>
</dbReference>
<feature type="domain" description="TonB-dependent receptor plug" evidence="8">
    <location>
        <begin position="74"/>
        <end position="186"/>
    </location>
</feature>
<dbReference type="Pfam" id="PF00593">
    <property type="entry name" value="TonB_dep_Rec_b-barrel"/>
    <property type="match status" value="1"/>
</dbReference>
<dbReference type="PROSITE" id="PS51257">
    <property type="entry name" value="PROKAR_LIPOPROTEIN"/>
    <property type="match status" value="1"/>
</dbReference>
<evidence type="ECO:0000256" key="3">
    <source>
        <dbReference type="ARBA" id="ARBA00023237"/>
    </source>
</evidence>
<keyword evidence="9" id="KW-0675">Receptor</keyword>
<dbReference type="NCBIfam" id="TIGR01782">
    <property type="entry name" value="TonB-Xanth-Caul"/>
    <property type="match status" value="1"/>
</dbReference>
<evidence type="ECO:0000313" key="10">
    <source>
        <dbReference type="Proteomes" id="UP000563524"/>
    </source>
</evidence>
<proteinExistence type="inferred from homology"/>
<evidence type="ECO:0000256" key="1">
    <source>
        <dbReference type="ARBA" id="ARBA00004442"/>
    </source>
</evidence>
<name>A0A840I606_9PROT</name>
<feature type="region of interest" description="Disordered" evidence="5">
    <location>
        <begin position="254"/>
        <end position="282"/>
    </location>
</feature>
<evidence type="ECO:0000259" key="8">
    <source>
        <dbReference type="Pfam" id="PF07715"/>
    </source>
</evidence>
<evidence type="ECO:0000256" key="2">
    <source>
        <dbReference type="ARBA" id="ARBA00023136"/>
    </source>
</evidence>
<dbReference type="InterPro" id="IPR037066">
    <property type="entry name" value="Plug_dom_sf"/>
</dbReference>
<comment type="similarity">
    <text evidence="4">Belongs to the TonB-dependent receptor family.</text>
</comment>
<gene>
    <name evidence="9" type="ORF">GGQ59_002242</name>
</gene>
<accession>A0A840I606</accession>
<evidence type="ECO:0000256" key="4">
    <source>
        <dbReference type="RuleBase" id="RU003357"/>
    </source>
</evidence>
<dbReference type="InterPro" id="IPR010104">
    <property type="entry name" value="TonB_rcpt_bac"/>
</dbReference>
<dbReference type="InterPro" id="IPR036942">
    <property type="entry name" value="Beta-barrel_TonB_sf"/>
</dbReference>
<dbReference type="EMBL" id="JACHOB010000005">
    <property type="protein sequence ID" value="MBB4659701.1"/>
    <property type="molecule type" value="Genomic_DNA"/>
</dbReference>
<dbReference type="InterPro" id="IPR012910">
    <property type="entry name" value="Plug_dom"/>
</dbReference>
<dbReference type="AlphaFoldDB" id="A0A840I606"/>
<keyword evidence="3" id="KW-0998">Cell outer membrane</keyword>
<dbReference type="Pfam" id="PF07715">
    <property type="entry name" value="Plug"/>
    <property type="match status" value="1"/>
</dbReference>
<feature type="chain" id="PRO_5032725045" evidence="6">
    <location>
        <begin position="35"/>
        <end position="1105"/>
    </location>
</feature>
<evidence type="ECO:0000256" key="6">
    <source>
        <dbReference type="SAM" id="SignalP"/>
    </source>
</evidence>
<dbReference type="GO" id="GO:0009279">
    <property type="term" value="C:cell outer membrane"/>
    <property type="evidence" value="ECO:0007669"/>
    <property type="project" value="UniProtKB-SubCell"/>
</dbReference>
<evidence type="ECO:0000313" key="9">
    <source>
        <dbReference type="EMBL" id="MBB4659701.1"/>
    </source>
</evidence>
<dbReference type="SUPFAM" id="SSF56935">
    <property type="entry name" value="Porins"/>
    <property type="match status" value="1"/>
</dbReference>
<keyword evidence="10" id="KW-1185">Reference proteome</keyword>
<dbReference type="Gene3D" id="2.40.170.20">
    <property type="entry name" value="TonB-dependent receptor, beta-barrel domain"/>
    <property type="match status" value="1"/>
</dbReference>
<feature type="domain" description="TonB-dependent receptor-like beta-barrel" evidence="7">
    <location>
        <begin position="505"/>
        <end position="1068"/>
    </location>
</feature>
<keyword evidence="2 4" id="KW-0472">Membrane</keyword>
<protein>
    <submittedName>
        <fullName evidence="9">TonB-dependent receptor</fullName>
    </submittedName>
</protein>
<dbReference type="Gene3D" id="2.170.130.10">
    <property type="entry name" value="TonB-dependent receptor, plug domain"/>
    <property type="match status" value="1"/>
</dbReference>
<reference evidence="9 10" key="1">
    <citation type="submission" date="2020-08" db="EMBL/GenBank/DDBJ databases">
        <title>Genomic Encyclopedia of Type Strains, Phase IV (KMG-IV): sequencing the most valuable type-strain genomes for metagenomic binning, comparative biology and taxonomic classification.</title>
        <authorList>
            <person name="Goeker M."/>
        </authorList>
    </citation>
    <scope>NUCLEOTIDE SEQUENCE [LARGE SCALE GENOMIC DNA]</scope>
    <source>
        <strain evidence="9 10">DSM 102850</strain>
    </source>
</reference>
<keyword evidence="4" id="KW-0798">TonB box</keyword>
<comment type="caution">
    <text evidence="9">The sequence shown here is derived from an EMBL/GenBank/DDBJ whole genome shotgun (WGS) entry which is preliminary data.</text>
</comment>
<keyword evidence="6" id="KW-0732">Signal</keyword>
<dbReference type="RefSeq" id="WP_183818581.1">
    <property type="nucleotide sequence ID" value="NZ_JACHOB010000005.1"/>
</dbReference>
<evidence type="ECO:0000259" key="7">
    <source>
        <dbReference type="Pfam" id="PF00593"/>
    </source>
</evidence>
<evidence type="ECO:0000256" key="5">
    <source>
        <dbReference type="SAM" id="MobiDB-lite"/>
    </source>
</evidence>
<dbReference type="PANTHER" id="PTHR40980:SF3">
    <property type="entry name" value="TONB-DEPENDENT RECEPTOR-LIKE BETA-BARREL DOMAIN-CONTAINING PROTEIN"/>
    <property type="match status" value="1"/>
</dbReference>
<sequence>MRYRHATGQLRHKNGMLLGVSALACIIGVQGAFAQEDFNEPSEQPIESGLTEAEADVIVVQGIRQSLETAAETKRNADTFVDSITASDISTLPDLSIAEALGRIPGVTVSRFSTGGASPDFPSPEGAGNLIRGLGFVRSEFNGRDAFTANGGRALDFASIPPELVGAVDVYKNQSADLIEGGIGGTINLRTLEPFDRSGPVLALIGDYTYTDLRDEWSPTIAGIAGNRWDTDVGEFGLLVSVSTSKLKSDINGWQQAAPTPRPLDLLGTDSGDPAAADPDTGEAPGVGVIFEGYGPDEIGALVPGFQLRTNEVDRDRQSYYAAAQWQNDFLRATIKFVRVENDTDSLEHTTEYFPSYATANRLQYSDVVFDPSFSSAGIPICGPEAPVGDRAGCEQLIPVSAGLMEEGVVSAATESYYGAYGVPVTSLGIGKHDEAMTQDISFNFQWNVTDNWFAEFDMHHTKADASFSELWGGLNTPLQVLIRPDLDNPEVEFNFDPRLALTSFADPAGNNPEWMYPTSTADPMGTWWQFAADSYRQGDGDLSAYQADVQYESPGDSWFDGVKFGVRYSERDQVNRVANLNWGAIKPAWNGGLGLGAFFNEPAFEAVDFSDFYRGGVVQGSNTEFLYVRSDLLLDYDSYISYLETEPDIQFDADNPDADDEPWAPVRGSRGAFAFNPDQVSDIEEKTENAYVRFDFGQEFGNGMSIDGNVGVRYVQTSLASSGFIDYQVIPADAQQPVFDPETGERLRTDDAESRDDLADFQPAAVAYFNQGSLANGFDNKYEEWLPSFNAKWNLNDEMLIRVGASRALSRPNVQDLRAGQTYSARTTRTPFPALDEDDPLFGVDRGAQNIELSAIGASGGNPGLLPTTAWNLDLSYEWYFDGGYFSIAGFNKELENIIVGGAESIGTATIDGRTIPVTYSGQVNQDSATVRGIEVAYQQFYDFLPGILGNLGMQANYTFIDASAEPPQPFVDGDGDGEPDDFATIFRFGVDDLLGQSSNVANVVGIYQDEKIELRLAYNWRDEYLTSYRGYVTGSPVFNKAAGFLDASFKYDFNDHFQFRTSIANILDTKNKAEVQINPDGQMADRFSFLNDRRIVFGLRYQY</sequence>
<comment type="subcellular location">
    <subcellularLocation>
        <location evidence="1 4">Cell outer membrane</location>
    </subcellularLocation>
</comment>